<dbReference type="RefSeq" id="WP_006615768.1">
    <property type="nucleotide sequence ID" value="NZ_BIMW01000208.1"/>
</dbReference>
<evidence type="ECO:0000313" key="2">
    <source>
        <dbReference type="Proteomes" id="UP000326169"/>
    </source>
</evidence>
<protein>
    <submittedName>
        <fullName evidence="1">Uncharacterized protein</fullName>
    </submittedName>
</protein>
<evidence type="ECO:0000313" key="1">
    <source>
        <dbReference type="EMBL" id="GCE96628.1"/>
    </source>
</evidence>
<accession>A0A5M3TF14</accession>
<dbReference type="GeneID" id="301685409"/>
<sequence>MNEKQARLMVIAELARDIYTQLLSRYIPYANQDTRVKLAEIAHNAAVDFMAVQEKWVSSHDAIIQPASFMPDLNGNDDSSDIFMGGDFNA</sequence>
<name>A0A5M3TF14_LIMPL</name>
<reference evidence="1 2" key="1">
    <citation type="journal article" date="2019" name="J Genomics">
        <title>The Draft Genome of a Hydrogen-producing Cyanobacterium, Arthrospira platensis NIES-46.</title>
        <authorList>
            <person name="Suzuki S."/>
            <person name="Yamaguchi H."/>
            <person name="Kawachi M."/>
        </authorList>
    </citation>
    <scope>NUCLEOTIDE SEQUENCE [LARGE SCALE GENOMIC DNA]</scope>
    <source>
        <strain evidence="1 2">NIES-46</strain>
    </source>
</reference>
<dbReference type="EMBL" id="BIMW01000208">
    <property type="protein sequence ID" value="GCE96628.1"/>
    <property type="molecule type" value="Genomic_DNA"/>
</dbReference>
<dbReference type="Proteomes" id="UP000326169">
    <property type="component" value="Unassembled WGS sequence"/>
</dbReference>
<proteinExistence type="predicted"/>
<gene>
    <name evidence="1" type="ORF">NIES46_47000</name>
</gene>
<organism evidence="1 2">
    <name type="scientific">Limnospira platensis NIES-46</name>
    <dbReference type="NCBI Taxonomy" id="1236695"/>
    <lineage>
        <taxon>Bacteria</taxon>
        <taxon>Bacillati</taxon>
        <taxon>Cyanobacteriota</taxon>
        <taxon>Cyanophyceae</taxon>
        <taxon>Oscillatoriophycideae</taxon>
        <taxon>Oscillatoriales</taxon>
        <taxon>Sirenicapillariaceae</taxon>
        <taxon>Limnospira</taxon>
    </lineage>
</organism>
<keyword evidence="2" id="KW-1185">Reference proteome</keyword>
<comment type="caution">
    <text evidence="1">The sequence shown here is derived from an EMBL/GenBank/DDBJ whole genome shotgun (WGS) entry which is preliminary data.</text>
</comment>